<dbReference type="Proteomes" id="UP001231362">
    <property type="component" value="Unassembled WGS sequence"/>
</dbReference>
<dbReference type="Gene3D" id="1.10.10.60">
    <property type="entry name" value="Homeodomain-like"/>
    <property type="match status" value="1"/>
</dbReference>
<gene>
    <name evidence="6" type="ORF">J2S07_004094</name>
</gene>
<proteinExistence type="predicted"/>
<feature type="DNA-binding region" description="H-T-H motif" evidence="4">
    <location>
        <begin position="33"/>
        <end position="52"/>
    </location>
</feature>
<dbReference type="SUPFAM" id="SSF46689">
    <property type="entry name" value="Homeodomain-like"/>
    <property type="match status" value="1"/>
</dbReference>
<evidence type="ECO:0000256" key="4">
    <source>
        <dbReference type="PROSITE-ProRule" id="PRU00335"/>
    </source>
</evidence>
<dbReference type="Pfam" id="PF17922">
    <property type="entry name" value="TetR_C_17"/>
    <property type="match status" value="1"/>
</dbReference>
<protein>
    <submittedName>
        <fullName evidence="6">AcrR family transcriptional regulator</fullName>
    </submittedName>
</protein>
<feature type="domain" description="HTH tetR-type" evidence="5">
    <location>
        <begin position="10"/>
        <end position="70"/>
    </location>
</feature>
<accession>A0ABT9V9W1</accession>
<sequence length="201" mass="23412">MTLEKEDYKEEQRNKVLAGALECFAQKGYEGATIDDIVNESGVSKGSIYKLFKSKEEIYFQLMSQNSKELMDEINAVISKHTSALDKLTALFTEYLGREVNSKVFKSFLVQSEFELFSSRREDLRELLEERRRAKVNIISDVIHEGINNGEFRKEIDITVHADIFWSYMHGNITHKILYPDLPYQELVNGQKESFLKKIRK</sequence>
<evidence type="ECO:0000259" key="5">
    <source>
        <dbReference type="PROSITE" id="PS50977"/>
    </source>
</evidence>
<dbReference type="PROSITE" id="PS50977">
    <property type="entry name" value="HTH_TETR_2"/>
    <property type="match status" value="1"/>
</dbReference>
<dbReference type="PANTHER" id="PTHR47506">
    <property type="entry name" value="TRANSCRIPTIONAL REGULATORY PROTEIN"/>
    <property type="match status" value="1"/>
</dbReference>
<keyword evidence="2 4" id="KW-0238">DNA-binding</keyword>
<dbReference type="InterPro" id="IPR036271">
    <property type="entry name" value="Tet_transcr_reg_TetR-rel_C_sf"/>
</dbReference>
<dbReference type="PANTHER" id="PTHR47506:SF6">
    <property type="entry name" value="HTH-TYPE TRANSCRIPTIONAL REPRESSOR NEMR"/>
    <property type="match status" value="1"/>
</dbReference>
<keyword evidence="1" id="KW-0805">Transcription regulation</keyword>
<evidence type="ECO:0000256" key="3">
    <source>
        <dbReference type="ARBA" id="ARBA00023163"/>
    </source>
</evidence>
<reference evidence="6 7" key="1">
    <citation type="submission" date="2023-07" db="EMBL/GenBank/DDBJ databases">
        <title>Genomic Encyclopedia of Type Strains, Phase IV (KMG-IV): sequencing the most valuable type-strain genomes for metagenomic binning, comparative biology and taxonomic classification.</title>
        <authorList>
            <person name="Goeker M."/>
        </authorList>
    </citation>
    <scope>NUCLEOTIDE SEQUENCE [LARGE SCALE GENOMIC DNA]</scope>
    <source>
        <strain evidence="6 7">DSM 23948</strain>
    </source>
</reference>
<dbReference type="InterPro" id="IPR009057">
    <property type="entry name" value="Homeodomain-like_sf"/>
</dbReference>
<evidence type="ECO:0000256" key="2">
    <source>
        <dbReference type="ARBA" id="ARBA00023125"/>
    </source>
</evidence>
<comment type="caution">
    <text evidence="6">The sequence shown here is derived from an EMBL/GenBank/DDBJ whole genome shotgun (WGS) entry which is preliminary data.</text>
</comment>
<keyword evidence="3" id="KW-0804">Transcription</keyword>
<dbReference type="InterPro" id="IPR041612">
    <property type="entry name" value="YfiR_C"/>
</dbReference>
<dbReference type="RefSeq" id="WP_307152191.1">
    <property type="nucleotide sequence ID" value="NZ_JAUSTU010000036.1"/>
</dbReference>
<dbReference type="PRINTS" id="PR00455">
    <property type="entry name" value="HTHTETR"/>
</dbReference>
<dbReference type="SUPFAM" id="SSF48498">
    <property type="entry name" value="Tetracyclin repressor-like, C-terminal domain"/>
    <property type="match status" value="1"/>
</dbReference>
<dbReference type="Gene3D" id="1.10.357.10">
    <property type="entry name" value="Tetracycline Repressor, domain 2"/>
    <property type="match status" value="1"/>
</dbReference>
<evidence type="ECO:0000313" key="7">
    <source>
        <dbReference type="Proteomes" id="UP001231362"/>
    </source>
</evidence>
<dbReference type="InterPro" id="IPR001647">
    <property type="entry name" value="HTH_TetR"/>
</dbReference>
<evidence type="ECO:0000256" key="1">
    <source>
        <dbReference type="ARBA" id="ARBA00023015"/>
    </source>
</evidence>
<evidence type="ECO:0000313" key="6">
    <source>
        <dbReference type="EMBL" id="MDQ0157746.1"/>
    </source>
</evidence>
<name>A0ABT9V9W1_9BACL</name>
<keyword evidence="7" id="KW-1185">Reference proteome</keyword>
<organism evidence="6 7">
    <name type="scientific">Anoxybacillus andreesenii</name>
    <dbReference type="NCBI Taxonomy" id="1325932"/>
    <lineage>
        <taxon>Bacteria</taxon>
        <taxon>Bacillati</taxon>
        <taxon>Bacillota</taxon>
        <taxon>Bacilli</taxon>
        <taxon>Bacillales</taxon>
        <taxon>Anoxybacillaceae</taxon>
        <taxon>Anoxybacillus</taxon>
    </lineage>
</organism>
<dbReference type="EMBL" id="JAUSTU010000036">
    <property type="protein sequence ID" value="MDQ0157746.1"/>
    <property type="molecule type" value="Genomic_DNA"/>
</dbReference>
<dbReference type="Pfam" id="PF00440">
    <property type="entry name" value="TetR_N"/>
    <property type="match status" value="1"/>
</dbReference>